<protein>
    <recommendedName>
        <fullName evidence="4">DUF541 domain-containing protein</fullName>
    </recommendedName>
</protein>
<dbReference type="Gene3D" id="3.30.110.170">
    <property type="entry name" value="Protein of unknown function (DUF541), domain 1"/>
    <property type="match status" value="1"/>
</dbReference>
<name>A0A1C4DV02_9BACT</name>
<dbReference type="OrthoDB" id="1242975at2"/>
<dbReference type="PANTHER" id="PTHR34387:SF1">
    <property type="entry name" value="PERIPLASMIC IMMUNOGENIC PROTEIN"/>
    <property type="match status" value="1"/>
</dbReference>
<reference evidence="2 3" key="1">
    <citation type="submission" date="2016-08" db="EMBL/GenBank/DDBJ databases">
        <authorList>
            <person name="Seilhamer J.J."/>
        </authorList>
    </citation>
    <scope>NUCLEOTIDE SEQUENCE [LARGE SCALE GENOMIC DNA]</scope>
    <source>
        <strain evidence="2 3">A37T2</strain>
    </source>
</reference>
<dbReference type="InterPro" id="IPR052022">
    <property type="entry name" value="26kDa_periplasmic_antigen"/>
</dbReference>
<dbReference type="STRING" id="1335309.GA0116948_106125"/>
<feature type="signal peptide" evidence="1">
    <location>
        <begin position="1"/>
        <end position="20"/>
    </location>
</feature>
<evidence type="ECO:0000313" key="3">
    <source>
        <dbReference type="Proteomes" id="UP000242818"/>
    </source>
</evidence>
<dbReference type="RefSeq" id="WP_089712003.1">
    <property type="nucleotide sequence ID" value="NZ_FMAR01000006.1"/>
</dbReference>
<feature type="chain" id="PRO_5008690735" description="DUF541 domain-containing protein" evidence="1">
    <location>
        <begin position="21"/>
        <end position="237"/>
    </location>
</feature>
<proteinExistence type="predicted"/>
<dbReference type="EMBL" id="FMAR01000006">
    <property type="protein sequence ID" value="SCC35100.1"/>
    <property type="molecule type" value="Genomic_DNA"/>
</dbReference>
<dbReference type="Gene3D" id="3.30.70.2970">
    <property type="entry name" value="Protein of unknown function (DUF541), domain 2"/>
    <property type="match status" value="1"/>
</dbReference>
<organism evidence="2 3">
    <name type="scientific">Chitinophaga costaii</name>
    <dbReference type="NCBI Taxonomy" id="1335309"/>
    <lineage>
        <taxon>Bacteria</taxon>
        <taxon>Pseudomonadati</taxon>
        <taxon>Bacteroidota</taxon>
        <taxon>Chitinophagia</taxon>
        <taxon>Chitinophagales</taxon>
        <taxon>Chitinophagaceae</taxon>
        <taxon>Chitinophaga</taxon>
    </lineage>
</organism>
<evidence type="ECO:0008006" key="4">
    <source>
        <dbReference type="Google" id="ProtNLM"/>
    </source>
</evidence>
<dbReference type="AlphaFoldDB" id="A0A1C4DV02"/>
<keyword evidence="1" id="KW-0732">Signal</keyword>
<dbReference type="Proteomes" id="UP000242818">
    <property type="component" value="Unassembled WGS sequence"/>
</dbReference>
<gene>
    <name evidence="2" type="ORF">GA0116948_106125</name>
</gene>
<dbReference type="InterPro" id="IPR007497">
    <property type="entry name" value="SIMPL/DUF541"/>
</dbReference>
<evidence type="ECO:0000256" key="1">
    <source>
        <dbReference type="SAM" id="SignalP"/>
    </source>
</evidence>
<keyword evidence="3" id="KW-1185">Reference proteome</keyword>
<accession>A0A1C4DV02</accession>
<dbReference type="PANTHER" id="PTHR34387">
    <property type="entry name" value="SLR1258 PROTEIN"/>
    <property type="match status" value="1"/>
</dbReference>
<evidence type="ECO:0000313" key="2">
    <source>
        <dbReference type="EMBL" id="SCC35100.1"/>
    </source>
</evidence>
<dbReference type="GO" id="GO:0006974">
    <property type="term" value="P:DNA damage response"/>
    <property type="evidence" value="ECO:0007669"/>
    <property type="project" value="TreeGrafter"/>
</dbReference>
<sequence length="237" mass="26369">MKKGLFTLLAILTISTMTFAQTTDKTPPVKKISVTGTAEVEITPDIIYFDIALHEYKTKNSKTDISTLEKQLQKAVLAAGVPAADFTIANIYGYNSNQWWKKKKDPDFLARKTYRLKLAKLDKINDILNAVDDEGIESVSISSYDYSKMESLRKDVKEKAIQAAKTKASYLLAAVDEQLGSALEIQELNTDNYSDARPVMYNTMVRAATASSDAAMPGIDFKTIKVRAEINATFFIK</sequence>
<dbReference type="Pfam" id="PF04402">
    <property type="entry name" value="SIMPL"/>
    <property type="match status" value="1"/>
</dbReference>